<dbReference type="Pfam" id="PF01402">
    <property type="entry name" value="RHH_1"/>
    <property type="match status" value="1"/>
</dbReference>
<gene>
    <name evidence="2" type="ORF">ACFPIE_06520</name>
</gene>
<name>A0ABW0FP58_9CAUL</name>
<dbReference type="Proteomes" id="UP001596152">
    <property type="component" value="Unassembled WGS sequence"/>
</dbReference>
<organism evidence="2 3">
    <name type="scientific">Brevundimonas staleyi</name>
    <dbReference type="NCBI Taxonomy" id="74326"/>
    <lineage>
        <taxon>Bacteria</taxon>
        <taxon>Pseudomonadati</taxon>
        <taxon>Pseudomonadota</taxon>
        <taxon>Alphaproteobacteria</taxon>
        <taxon>Caulobacterales</taxon>
        <taxon>Caulobacteraceae</taxon>
        <taxon>Brevundimonas</taxon>
    </lineage>
</organism>
<dbReference type="InterPro" id="IPR002145">
    <property type="entry name" value="CopG"/>
</dbReference>
<dbReference type="CDD" id="cd21631">
    <property type="entry name" value="RHH_CopG_NikR-like"/>
    <property type="match status" value="1"/>
</dbReference>
<accession>A0ABW0FP58</accession>
<reference evidence="3" key="1">
    <citation type="journal article" date="2019" name="Int. J. Syst. Evol. Microbiol.">
        <title>The Global Catalogue of Microorganisms (GCM) 10K type strain sequencing project: providing services to taxonomists for standard genome sequencing and annotation.</title>
        <authorList>
            <consortium name="The Broad Institute Genomics Platform"/>
            <consortium name="The Broad Institute Genome Sequencing Center for Infectious Disease"/>
            <person name="Wu L."/>
            <person name="Ma J."/>
        </authorList>
    </citation>
    <scope>NUCLEOTIDE SEQUENCE [LARGE SCALE GENOMIC DNA]</scope>
    <source>
        <strain evidence="3">JCM 12125</strain>
    </source>
</reference>
<dbReference type="SUPFAM" id="SSF47598">
    <property type="entry name" value="Ribbon-helix-helix"/>
    <property type="match status" value="1"/>
</dbReference>
<comment type="caution">
    <text evidence="2">The sequence shown here is derived from an EMBL/GenBank/DDBJ whole genome shotgun (WGS) entry which is preliminary data.</text>
</comment>
<dbReference type="RefSeq" id="WP_374035895.1">
    <property type="nucleotide sequence ID" value="NZ_CP169082.1"/>
</dbReference>
<dbReference type="EMBL" id="JBHSLF010000014">
    <property type="protein sequence ID" value="MFC5343560.1"/>
    <property type="molecule type" value="Genomic_DNA"/>
</dbReference>
<feature type="domain" description="Ribbon-helix-helix protein CopG" evidence="1">
    <location>
        <begin position="10"/>
        <end position="47"/>
    </location>
</feature>
<dbReference type="InterPro" id="IPR010985">
    <property type="entry name" value="Ribbon_hlx_hlx"/>
</dbReference>
<sequence>MGKDGKDAERLTTTLSRARKRQIEALAEREGVSVAWIMRRAVERYLDSGDGGPVIAGKG</sequence>
<keyword evidence="3" id="KW-1185">Reference proteome</keyword>
<evidence type="ECO:0000313" key="3">
    <source>
        <dbReference type="Proteomes" id="UP001596152"/>
    </source>
</evidence>
<proteinExistence type="predicted"/>
<evidence type="ECO:0000313" key="2">
    <source>
        <dbReference type="EMBL" id="MFC5343560.1"/>
    </source>
</evidence>
<evidence type="ECO:0000259" key="1">
    <source>
        <dbReference type="Pfam" id="PF01402"/>
    </source>
</evidence>
<protein>
    <submittedName>
        <fullName evidence="2">Ribbon-helix-helix domain-containing protein</fullName>
    </submittedName>
</protein>